<sequence length="121" mass="12980">MAKAAGLAGSVILSLLLCCLCIGALQYYTEWFASSRGKQIAGGVIAGFFYFFLLIFLSSTADAFSKNRFSVGWISVMLAVAAAEWAASTVDTSCCLPCGVTCAVLTWYLSYCSELLNNKRV</sequence>
<name>A0A6U5C167_HEMAN</name>
<dbReference type="AlphaFoldDB" id="A0A6U5C167"/>
<accession>A0A6U5C167</accession>
<evidence type="ECO:0000313" key="2">
    <source>
        <dbReference type="EMBL" id="CAD8982721.1"/>
    </source>
</evidence>
<dbReference type="InterPro" id="IPR018614">
    <property type="entry name" value="KRTCAP2"/>
</dbReference>
<dbReference type="EMBL" id="HBFX01056045">
    <property type="protein sequence ID" value="CAD8982721.1"/>
    <property type="molecule type" value="Transcribed_RNA"/>
</dbReference>
<keyword evidence="1" id="KW-1133">Transmembrane helix</keyword>
<keyword evidence="1" id="KW-0472">Membrane</keyword>
<protein>
    <submittedName>
        <fullName evidence="2">Uncharacterized protein</fullName>
    </submittedName>
</protein>
<proteinExistence type="predicted"/>
<reference evidence="2" key="1">
    <citation type="submission" date="2021-01" db="EMBL/GenBank/DDBJ databases">
        <authorList>
            <person name="Corre E."/>
            <person name="Pelletier E."/>
            <person name="Niang G."/>
            <person name="Scheremetjew M."/>
            <person name="Finn R."/>
            <person name="Kale V."/>
            <person name="Holt S."/>
            <person name="Cochrane G."/>
            <person name="Meng A."/>
            <person name="Brown T."/>
            <person name="Cohen L."/>
        </authorList>
    </citation>
    <scope>NUCLEOTIDE SEQUENCE</scope>
    <source>
        <strain evidence="2">CCMP644</strain>
    </source>
</reference>
<evidence type="ECO:0000256" key="1">
    <source>
        <dbReference type="SAM" id="Phobius"/>
    </source>
</evidence>
<organism evidence="2">
    <name type="scientific">Hemiselmis andersenii</name>
    <name type="common">Cryptophyte alga</name>
    <dbReference type="NCBI Taxonomy" id="464988"/>
    <lineage>
        <taxon>Eukaryota</taxon>
        <taxon>Cryptophyceae</taxon>
        <taxon>Cryptomonadales</taxon>
        <taxon>Hemiselmidaceae</taxon>
        <taxon>Hemiselmis</taxon>
    </lineage>
</organism>
<keyword evidence="1" id="KW-0812">Transmembrane</keyword>
<dbReference type="Pfam" id="PF09775">
    <property type="entry name" value="Keratin_assoc"/>
    <property type="match status" value="1"/>
</dbReference>
<gene>
    <name evidence="2" type="ORF">HAND00432_LOCUS33731</name>
</gene>
<feature type="transmembrane region" description="Helical" evidence="1">
    <location>
        <begin position="39"/>
        <end position="57"/>
    </location>
</feature>